<protein>
    <submittedName>
        <fullName evidence="2">Cold shock CspA family protein</fullName>
    </submittedName>
</protein>
<dbReference type="GO" id="GO:0003676">
    <property type="term" value="F:nucleic acid binding"/>
    <property type="evidence" value="ECO:0007669"/>
    <property type="project" value="InterPro"/>
</dbReference>
<dbReference type="EMBL" id="JACHGN010000016">
    <property type="protein sequence ID" value="MBB5137151.1"/>
    <property type="molecule type" value="Genomic_DNA"/>
</dbReference>
<name>A0A840PH50_9ACTN</name>
<evidence type="ECO:0000259" key="1">
    <source>
        <dbReference type="PROSITE" id="PS51857"/>
    </source>
</evidence>
<gene>
    <name evidence="2" type="ORF">HNP84_006903</name>
</gene>
<dbReference type="Pfam" id="PF00313">
    <property type="entry name" value="CSD"/>
    <property type="match status" value="1"/>
</dbReference>
<dbReference type="PRINTS" id="PR00050">
    <property type="entry name" value="COLDSHOCK"/>
</dbReference>
<evidence type="ECO:0000313" key="3">
    <source>
        <dbReference type="Proteomes" id="UP000578449"/>
    </source>
</evidence>
<proteinExistence type="predicted"/>
<dbReference type="AlphaFoldDB" id="A0A840PH50"/>
<sequence>MAVGTILRFDDVRGYGFIAPAGGGEDVFFHANDFGEHRHAIQSGLRVRYEVAEGERGLKVATVSILDQQPSPARRPAAADQYGDDDGMCDVLSARDFTAEVTEMLIEHVPSLTGTQIGQVRHHLLTLARTHGWVDA</sequence>
<comment type="caution">
    <text evidence="2">The sequence shown here is derived from an EMBL/GenBank/DDBJ whole genome shotgun (WGS) entry which is preliminary data.</text>
</comment>
<dbReference type="CDD" id="cd04458">
    <property type="entry name" value="CSP_CDS"/>
    <property type="match status" value="1"/>
</dbReference>
<evidence type="ECO:0000313" key="2">
    <source>
        <dbReference type="EMBL" id="MBB5137151.1"/>
    </source>
</evidence>
<keyword evidence="3" id="KW-1185">Reference proteome</keyword>
<dbReference type="SMART" id="SM00357">
    <property type="entry name" value="CSP"/>
    <property type="match status" value="1"/>
</dbReference>
<dbReference type="InterPro" id="IPR002059">
    <property type="entry name" value="CSP_DNA-bd"/>
</dbReference>
<dbReference type="PROSITE" id="PS51857">
    <property type="entry name" value="CSD_2"/>
    <property type="match status" value="1"/>
</dbReference>
<organism evidence="2 3">
    <name type="scientific">Thermocatellispora tengchongensis</name>
    <dbReference type="NCBI Taxonomy" id="1073253"/>
    <lineage>
        <taxon>Bacteria</taxon>
        <taxon>Bacillati</taxon>
        <taxon>Actinomycetota</taxon>
        <taxon>Actinomycetes</taxon>
        <taxon>Streptosporangiales</taxon>
        <taxon>Streptosporangiaceae</taxon>
        <taxon>Thermocatellispora</taxon>
    </lineage>
</organism>
<dbReference type="RefSeq" id="WP_185054016.1">
    <property type="nucleotide sequence ID" value="NZ_BAABIX010000020.1"/>
</dbReference>
<dbReference type="Gene3D" id="2.40.50.140">
    <property type="entry name" value="Nucleic acid-binding proteins"/>
    <property type="match status" value="1"/>
</dbReference>
<dbReference type="Proteomes" id="UP000578449">
    <property type="component" value="Unassembled WGS sequence"/>
</dbReference>
<dbReference type="InterPro" id="IPR012340">
    <property type="entry name" value="NA-bd_OB-fold"/>
</dbReference>
<accession>A0A840PH50</accession>
<reference evidence="2 3" key="1">
    <citation type="submission" date="2020-08" db="EMBL/GenBank/DDBJ databases">
        <title>Genomic Encyclopedia of Type Strains, Phase IV (KMG-IV): sequencing the most valuable type-strain genomes for metagenomic binning, comparative biology and taxonomic classification.</title>
        <authorList>
            <person name="Goeker M."/>
        </authorList>
    </citation>
    <scope>NUCLEOTIDE SEQUENCE [LARGE SCALE GENOMIC DNA]</scope>
    <source>
        <strain evidence="2 3">DSM 45615</strain>
    </source>
</reference>
<dbReference type="InterPro" id="IPR011129">
    <property type="entry name" value="CSD"/>
</dbReference>
<dbReference type="SUPFAM" id="SSF50249">
    <property type="entry name" value="Nucleic acid-binding proteins"/>
    <property type="match status" value="1"/>
</dbReference>
<feature type="domain" description="CSD" evidence="1">
    <location>
        <begin position="1"/>
        <end position="66"/>
    </location>
</feature>